<dbReference type="GO" id="GO:0005739">
    <property type="term" value="C:mitochondrion"/>
    <property type="evidence" value="ECO:0007669"/>
    <property type="project" value="TreeGrafter"/>
</dbReference>
<dbReference type="GO" id="GO:0008017">
    <property type="term" value="F:microtubule binding"/>
    <property type="evidence" value="ECO:0007669"/>
    <property type="project" value="TreeGrafter"/>
</dbReference>
<dbReference type="RefSeq" id="XP_016892495.2">
    <property type="nucleotide sequence ID" value="XM_017037006.2"/>
</dbReference>
<sequence>MSTCVRTEYFLGCTGELSIHHIHSGSSQHSKKSRMNPSESKMLVLGALAGVAGVSLAVMCYKGFTSRRRNSYAGFHLNRTNEDSRDVMFVDSPVLSEGQSEVLERLEALIQCVSDLKKEMKALKSAMPKLQEQVREELTVHEEGHRASPLHRTTPTRRKRVAHASAAARSEGRSSEEAESEGGYMTAYTDSDEEELSDAEEGDDEEPANKLAVFLNKIDSLHHGTQSEKQEGLSILLEQKEKFGQVSEILWRLVRAYCDVHDISSTLQERKNYAENGMKIGEEVVSLNPGCADSHRWYAIACGLMAEYDTIQNRIKNGYLFKDHVTKSIELKPQDPSSYYLLGRWCYRVAQLTWIERKVATTLFGEPPSATVEEALNYFLKAEEIHPTYSKANYIYLAQCYRDIGQMEKAAQMCEAASTMDNACKEDEEAEKDLPNLCRAVGL</sequence>
<reference evidence="12" key="3">
    <citation type="submission" date="2025-09" db="UniProtKB">
        <authorList>
            <consortium name="Ensembl"/>
        </authorList>
    </citation>
    <scope>IDENTIFICATION</scope>
</reference>
<evidence type="ECO:0000256" key="1">
    <source>
        <dbReference type="ARBA" id="ARBA00004167"/>
    </source>
</evidence>
<dbReference type="OrthoDB" id="512473at2759"/>
<protein>
    <recommendedName>
        <fullName evidence="7">Regulator of microtubule dynamics protein 2</fullName>
    </recommendedName>
    <alternativeName>
        <fullName evidence="8">Protein FAM82A1</fullName>
    </alternativeName>
</protein>
<dbReference type="InterPro" id="IPR011990">
    <property type="entry name" value="TPR-like_helical_dom_sf"/>
</dbReference>
<keyword evidence="13" id="KW-1185">Reference proteome</keyword>
<feature type="region of interest" description="Disordered" evidence="10">
    <location>
        <begin position="137"/>
        <end position="206"/>
    </location>
</feature>
<dbReference type="Ensembl" id="ENSCSET00000013390.1">
    <property type="protein sequence ID" value="ENSCSEP00000013230.1"/>
    <property type="gene ID" value="ENSCSEG00000008531.1"/>
</dbReference>
<dbReference type="AlphaFoldDB" id="A0A3P8VLA4"/>
<comment type="subcellular location">
    <subcellularLocation>
        <location evidence="1">Membrane</location>
        <topology evidence="1">Single-pass membrane protein</topology>
    </subcellularLocation>
</comment>
<feature type="compositionally biased region" description="Acidic residues" evidence="10">
    <location>
        <begin position="190"/>
        <end position="206"/>
    </location>
</feature>
<name>A0A3P8VLA4_CYNSE</name>
<evidence type="ECO:0000256" key="5">
    <source>
        <dbReference type="ARBA" id="ARBA00023136"/>
    </source>
</evidence>
<dbReference type="PANTHER" id="PTHR16056">
    <property type="entry name" value="REGULATOR OF MICROTUBULE DYNAMICS PROTEIN"/>
    <property type="match status" value="1"/>
</dbReference>
<evidence type="ECO:0000256" key="4">
    <source>
        <dbReference type="ARBA" id="ARBA00023054"/>
    </source>
</evidence>
<dbReference type="GO" id="GO:0016020">
    <property type="term" value="C:membrane"/>
    <property type="evidence" value="ECO:0007669"/>
    <property type="project" value="UniProtKB-SubCell"/>
</dbReference>
<dbReference type="Pfam" id="PF21033">
    <property type="entry name" value="RMD1-3"/>
    <property type="match status" value="1"/>
</dbReference>
<feature type="transmembrane region" description="Helical" evidence="11">
    <location>
        <begin position="42"/>
        <end position="61"/>
    </location>
</feature>
<dbReference type="STRING" id="244447.ENSCSEP00000013230"/>
<evidence type="ECO:0000256" key="10">
    <source>
        <dbReference type="SAM" id="MobiDB-lite"/>
    </source>
</evidence>
<evidence type="ECO:0000256" key="2">
    <source>
        <dbReference type="ARBA" id="ARBA00022692"/>
    </source>
</evidence>
<keyword evidence="4 9" id="KW-0175">Coiled coil</keyword>
<keyword evidence="2 11" id="KW-0812">Transmembrane</keyword>
<dbReference type="GO" id="GO:0097431">
    <property type="term" value="C:mitotic spindle pole"/>
    <property type="evidence" value="ECO:0007669"/>
    <property type="project" value="TreeGrafter"/>
</dbReference>
<evidence type="ECO:0000256" key="9">
    <source>
        <dbReference type="SAM" id="Coils"/>
    </source>
</evidence>
<dbReference type="SUPFAM" id="SSF48452">
    <property type="entry name" value="TPR-like"/>
    <property type="match status" value="1"/>
</dbReference>
<evidence type="ECO:0000313" key="12">
    <source>
        <dbReference type="Ensembl" id="ENSCSEP00000013230.1"/>
    </source>
</evidence>
<evidence type="ECO:0000313" key="13">
    <source>
        <dbReference type="Proteomes" id="UP000265120"/>
    </source>
</evidence>
<keyword evidence="3 11" id="KW-1133">Transmembrane helix</keyword>
<keyword evidence="5 11" id="KW-0472">Membrane</keyword>
<evidence type="ECO:0000256" key="11">
    <source>
        <dbReference type="SAM" id="Phobius"/>
    </source>
</evidence>
<comment type="similarity">
    <text evidence="6">Belongs to the RMDN family.</text>
</comment>
<dbReference type="GeneID" id="103387491"/>
<feature type="coiled-coil region" evidence="9">
    <location>
        <begin position="103"/>
        <end position="133"/>
    </location>
</feature>
<evidence type="ECO:0000256" key="6">
    <source>
        <dbReference type="ARBA" id="ARBA00038360"/>
    </source>
</evidence>
<dbReference type="Gene3D" id="1.25.40.10">
    <property type="entry name" value="Tetratricopeptide repeat domain"/>
    <property type="match status" value="1"/>
</dbReference>
<dbReference type="CTD" id="151393"/>
<organism evidence="12 13">
    <name type="scientific">Cynoglossus semilaevis</name>
    <name type="common">Tongue sole</name>
    <dbReference type="NCBI Taxonomy" id="244447"/>
    <lineage>
        <taxon>Eukaryota</taxon>
        <taxon>Metazoa</taxon>
        <taxon>Chordata</taxon>
        <taxon>Craniata</taxon>
        <taxon>Vertebrata</taxon>
        <taxon>Euteleostomi</taxon>
        <taxon>Actinopterygii</taxon>
        <taxon>Neopterygii</taxon>
        <taxon>Teleostei</taxon>
        <taxon>Neoteleostei</taxon>
        <taxon>Acanthomorphata</taxon>
        <taxon>Carangaria</taxon>
        <taxon>Pleuronectiformes</taxon>
        <taxon>Pleuronectoidei</taxon>
        <taxon>Cynoglossidae</taxon>
        <taxon>Cynoglossinae</taxon>
        <taxon>Cynoglossus</taxon>
    </lineage>
</organism>
<feature type="compositionally biased region" description="Basic and acidic residues" evidence="10">
    <location>
        <begin position="137"/>
        <end position="146"/>
    </location>
</feature>
<evidence type="ECO:0000256" key="7">
    <source>
        <dbReference type="ARBA" id="ARBA00039964"/>
    </source>
</evidence>
<dbReference type="Proteomes" id="UP000265120">
    <property type="component" value="Chromosome 12"/>
</dbReference>
<reference evidence="12 13" key="1">
    <citation type="journal article" date="2014" name="Nat. Genet.">
        <title>Whole-genome sequence of a flatfish provides insights into ZW sex chromosome evolution and adaptation to a benthic lifestyle.</title>
        <authorList>
            <person name="Chen S."/>
            <person name="Zhang G."/>
            <person name="Shao C."/>
            <person name="Huang Q."/>
            <person name="Liu G."/>
            <person name="Zhang P."/>
            <person name="Song W."/>
            <person name="An N."/>
            <person name="Chalopin D."/>
            <person name="Volff J.N."/>
            <person name="Hong Y."/>
            <person name="Li Q."/>
            <person name="Sha Z."/>
            <person name="Zhou H."/>
            <person name="Xie M."/>
            <person name="Yu Q."/>
            <person name="Liu Y."/>
            <person name="Xiang H."/>
            <person name="Wang N."/>
            <person name="Wu K."/>
            <person name="Yang C."/>
            <person name="Zhou Q."/>
            <person name="Liao X."/>
            <person name="Yang L."/>
            <person name="Hu Q."/>
            <person name="Zhang J."/>
            <person name="Meng L."/>
            <person name="Jin L."/>
            <person name="Tian Y."/>
            <person name="Lian J."/>
            <person name="Yang J."/>
            <person name="Miao G."/>
            <person name="Liu S."/>
            <person name="Liang Z."/>
            <person name="Yan F."/>
            <person name="Li Y."/>
            <person name="Sun B."/>
            <person name="Zhang H."/>
            <person name="Zhang J."/>
            <person name="Zhu Y."/>
            <person name="Du M."/>
            <person name="Zhao Y."/>
            <person name="Schartl M."/>
            <person name="Tang Q."/>
            <person name="Wang J."/>
        </authorList>
    </citation>
    <scope>NUCLEOTIDE SEQUENCE</scope>
</reference>
<reference evidence="12" key="2">
    <citation type="submission" date="2025-08" db="UniProtKB">
        <authorList>
            <consortium name="Ensembl"/>
        </authorList>
    </citation>
    <scope>IDENTIFICATION</scope>
</reference>
<proteinExistence type="inferred from homology"/>
<dbReference type="GeneTree" id="ENSGT00950000182992"/>
<dbReference type="PANTHER" id="PTHR16056:SF15">
    <property type="entry name" value="REGULATOR OF MICROTUBULE DYNAMICS PROTEIN 2"/>
    <property type="match status" value="1"/>
</dbReference>
<dbReference type="InterPro" id="IPR049039">
    <property type="entry name" value="RMD1-3_a_helical_rpt"/>
</dbReference>
<evidence type="ECO:0000256" key="8">
    <source>
        <dbReference type="ARBA" id="ARBA00041609"/>
    </source>
</evidence>
<dbReference type="InParanoid" id="A0A3P8VLA4"/>
<evidence type="ECO:0000256" key="3">
    <source>
        <dbReference type="ARBA" id="ARBA00022989"/>
    </source>
</evidence>
<accession>A0A3P8VLA4</accession>
<dbReference type="GO" id="GO:0005876">
    <property type="term" value="C:spindle microtubule"/>
    <property type="evidence" value="ECO:0007669"/>
    <property type="project" value="TreeGrafter"/>
</dbReference>